<evidence type="ECO:0000256" key="1">
    <source>
        <dbReference type="SAM" id="MobiDB-lite"/>
    </source>
</evidence>
<dbReference type="Proteomes" id="UP000429607">
    <property type="component" value="Unassembled WGS sequence"/>
</dbReference>
<sequence length="314" mass="33857">MPSPSAPATPPDGEEKGSEPRWSEAALEFAYNRHKLQKFIDRDPVLQILRPKQIGTPKGPVAAPTASDNKPDLAKGLLSLLKETGLVASPFDEDELFDLDVEVIRSSARALFGKLKSLVGEIPTDQDPTVPDPRSPPQIGSTGYRTASPYLSAAEPGSDSSSEPRRMSLGPSGAAMLGDRVEEARPERPKPRSRKQKSAPIDRSASATRTEEPTDRLESYFQAAMNRFLMEQQQASTRNTPPVEALNVGSQHVEMESTGSHDPTSSHWEYDPDDADPPMSARAAVATAAAGPANSSMIQQVRISAISDLNEFTG</sequence>
<feature type="region of interest" description="Disordered" evidence="1">
    <location>
        <begin position="120"/>
        <end position="219"/>
    </location>
</feature>
<evidence type="ECO:0000313" key="2">
    <source>
        <dbReference type="EMBL" id="KAE9005485.1"/>
    </source>
</evidence>
<protein>
    <submittedName>
        <fullName evidence="2">Uncharacterized protein</fullName>
    </submittedName>
</protein>
<dbReference type="EMBL" id="QXFV01001454">
    <property type="protein sequence ID" value="KAE9005485.1"/>
    <property type="molecule type" value="Genomic_DNA"/>
</dbReference>
<feature type="compositionally biased region" description="Polar residues" evidence="1">
    <location>
        <begin position="257"/>
        <end position="267"/>
    </location>
</feature>
<feature type="compositionally biased region" description="Basic and acidic residues" evidence="1">
    <location>
        <begin position="179"/>
        <end position="190"/>
    </location>
</feature>
<reference evidence="2 3" key="1">
    <citation type="submission" date="2018-09" db="EMBL/GenBank/DDBJ databases">
        <title>Genomic investigation of the strawberry pathogen Phytophthora fragariae indicates pathogenicity is determined by transcriptional variation in three key races.</title>
        <authorList>
            <person name="Adams T.M."/>
            <person name="Armitage A.D."/>
            <person name="Sobczyk M.K."/>
            <person name="Bates H.J."/>
            <person name="Dunwell J.M."/>
            <person name="Nellist C.F."/>
            <person name="Harrison R.J."/>
        </authorList>
    </citation>
    <scope>NUCLEOTIDE SEQUENCE [LARGE SCALE GENOMIC DNA]</scope>
    <source>
        <strain evidence="2 3">SCRP249</strain>
    </source>
</reference>
<gene>
    <name evidence="2" type="ORF">PR001_g17440</name>
</gene>
<evidence type="ECO:0000313" key="3">
    <source>
        <dbReference type="Proteomes" id="UP000429607"/>
    </source>
</evidence>
<feature type="compositionally biased region" description="Pro residues" evidence="1">
    <location>
        <begin position="1"/>
        <end position="10"/>
    </location>
</feature>
<dbReference type="AlphaFoldDB" id="A0A6A3KKF3"/>
<feature type="region of interest" description="Disordered" evidence="1">
    <location>
        <begin position="251"/>
        <end position="281"/>
    </location>
</feature>
<comment type="caution">
    <text evidence="2">The sequence shown here is derived from an EMBL/GenBank/DDBJ whole genome shotgun (WGS) entry which is preliminary data.</text>
</comment>
<feature type="compositionally biased region" description="Basic and acidic residues" evidence="1">
    <location>
        <begin position="209"/>
        <end position="218"/>
    </location>
</feature>
<accession>A0A6A3KKF3</accession>
<proteinExistence type="predicted"/>
<feature type="region of interest" description="Disordered" evidence="1">
    <location>
        <begin position="51"/>
        <end position="70"/>
    </location>
</feature>
<name>A0A6A3KKF3_9STRA</name>
<organism evidence="2 3">
    <name type="scientific">Phytophthora rubi</name>
    <dbReference type="NCBI Taxonomy" id="129364"/>
    <lineage>
        <taxon>Eukaryota</taxon>
        <taxon>Sar</taxon>
        <taxon>Stramenopiles</taxon>
        <taxon>Oomycota</taxon>
        <taxon>Peronosporomycetes</taxon>
        <taxon>Peronosporales</taxon>
        <taxon>Peronosporaceae</taxon>
        <taxon>Phytophthora</taxon>
    </lineage>
</organism>
<feature type="region of interest" description="Disordered" evidence="1">
    <location>
        <begin position="1"/>
        <end position="21"/>
    </location>
</feature>